<dbReference type="PROSITE" id="PS51352">
    <property type="entry name" value="THIOREDOXIN_2"/>
    <property type="match status" value="1"/>
</dbReference>
<dbReference type="RefSeq" id="WP_378175800.1">
    <property type="nucleotide sequence ID" value="NZ_JBHTCR010000003.1"/>
</dbReference>
<dbReference type="CDD" id="cd02966">
    <property type="entry name" value="TlpA_like_family"/>
    <property type="match status" value="1"/>
</dbReference>
<dbReference type="InterPro" id="IPR036249">
    <property type="entry name" value="Thioredoxin-like_sf"/>
</dbReference>
<evidence type="ECO:0000313" key="4">
    <source>
        <dbReference type="EMBL" id="MFC7346430.1"/>
    </source>
</evidence>
<dbReference type="Gene3D" id="3.40.30.10">
    <property type="entry name" value="Glutaredoxin"/>
    <property type="match status" value="1"/>
</dbReference>
<keyword evidence="5" id="KW-1185">Reference proteome</keyword>
<sequence>MKKFLSLIALIFSVSVCFSQESSPVYKEIPPQNEEMILVNDIPMIKYELLEQKIKEEKDVFLVLNFWSTTCAPCVKELPDFMEVNKKFKANPKFKMLLVSLDRAKDKDRVIQFIKNKKLTAEVVLLDDIKRMNTWIPKFEKNWDGNIPVTIFYKNGEKIHFNDGEMSKEELENTITKNLN</sequence>
<organism evidence="4 5">
    <name type="scientific">Chryseobacterium zhengzhouense</name>
    <dbReference type="NCBI Taxonomy" id="1636086"/>
    <lineage>
        <taxon>Bacteria</taxon>
        <taxon>Pseudomonadati</taxon>
        <taxon>Bacteroidota</taxon>
        <taxon>Flavobacteriia</taxon>
        <taxon>Flavobacteriales</taxon>
        <taxon>Weeksellaceae</taxon>
        <taxon>Chryseobacterium group</taxon>
        <taxon>Chryseobacterium</taxon>
    </lineage>
</organism>
<dbReference type="PROSITE" id="PS00194">
    <property type="entry name" value="THIOREDOXIN_1"/>
    <property type="match status" value="1"/>
</dbReference>
<dbReference type="Proteomes" id="UP001596550">
    <property type="component" value="Unassembled WGS sequence"/>
</dbReference>
<gene>
    <name evidence="4" type="ORF">ACFQO9_06890</name>
</gene>
<evidence type="ECO:0000313" key="5">
    <source>
        <dbReference type="Proteomes" id="UP001596550"/>
    </source>
</evidence>
<name>A0ABW2LXW7_9FLAO</name>
<keyword evidence="2" id="KW-0732">Signal</keyword>
<dbReference type="InterPro" id="IPR013766">
    <property type="entry name" value="Thioredoxin_domain"/>
</dbReference>
<dbReference type="InterPro" id="IPR050553">
    <property type="entry name" value="Thioredoxin_ResA/DsbE_sf"/>
</dbReference>
<dbReference type="SUPFAM" id="SSF52833">
    <property type="entry name" value="Thioredoxin-like"/>
    <property type="match status" value="1"/>
</dbReference>
<comment type="caution">
    <text evidence="4">The sequence shown here is derived from an EMBL/GenBank/DDBJ whole genome shotgun (WGS) entry which is preliminary data.</text>
</comment>
<evidence type="ECO:0000259" key="3">
    <source>
        <dbReference type="PROSITE" id="PS51352"/>
    </source>
</evidence>
<accession>A0ABW2LXW7</accession>
<evidence type="ECO:0000256" key="1">
    <source>
        <dbReference type="ARBA" id="ARBA00023284"/>
    </source>
</evidence>
<protein>
    <submittedName>
        <fullName evidence="4">TlpA family protein disulfide reductase</fullName>
    </submittedName>
</protein>
<dbReference type="InterPro" id="IPR017937">
    <property type="entry name" value="Thioredoxin_CS"/>
</dbReference>
<dbReference type="EMBL" id="JBHTCR010000003">
    <property type="protein sequence ID" value="MFC7346430.1"/>
    <property type="molecule type" value="Genomic_DNA"/>
</dbReference>
<dbReference type="PANTHER" id="PTHR42852:SF17">
    <property type="entry name" value="THIOREDOXIN-LIKE PROTEIN HI_1115"/>
    <property type="match status" value="1"/>
</dbReference>
<feature type="chain" id="PRO_5046125386" evidence="2">
    <location>
        <begin position="20"/>
        <end position="180"/>
    </location>
</feature>
<reference evidence="5" key="1">
    <citation type="journal article" date="2019" name="Int. J. Syst. Evol. Microbiol.">
        <title>The Global Catalogue of Microorganisms (GCM) 10K type strain sequencing project: providing services to taxonomists for standard genome sequencing and annotation.</title>
        <authorList>
            <consortium name="The Broad Institute Genomics Platform"/>
            <consortium name="The Broad Institute Genome Sequencing Center for Infectious Disease"/>
            <person name="Wu L."/>
            <person name="Ma J."/>
        </authorList>
    </citation>
    <scope>NUCLEOTIDE SEQUENCE [LARGE SCALE GENOMIC DNA]</scope>
    <source>
        <strain evidence="5">CCUG 54781</strain>
    </source>
</reference>
<dbReference type="PANTHER" id="PTHR42852">
    <property type="entry name" value="THIOL:DISULFIDE INTERCHANGE PROTEIN DSBE"/>
    <property type="match status" value="1"/>
</dbReference>
<feature type="signal peptide" evidence="2">
    <location>
        <begin position="1"/>
        <end position="19"/>
    </location>
</feature>
<feature type="domain" description="Thioredoxin" evidence="3">
    <location>
        <begin position="23"/>
        <end position="180"/>
    </location>
</feature>
<keyword evidence="1" id="KW-0676">Redox-active center</keyword>
<evidence type="ECO:0000256" key="2">
    <source>
        <dbReference type="SAM" id="SignalP"/>
    </source>
</evidence>
<dbReference type="Pfam" id="PF00578">
    <property type="entry name" value="AhpC-TSA"/>
    <property type="match status" value="1"/>
</dbReference>
<proteinExistence type="predicted"/>
<dbReference type="InterPro" id="IPR000866">
    <property type="entry name" value="AhpC/TSA"/>
</dbReference>